<organism evidence="1 2">
    <name type="scientific">Candidatus Wildermuthbacteria bacterium RIFCSPHIGHO2_01_FULL_48_27b</name>
    <dbReference type="NCBI Taxonomy" id="1802447"/>
    <lineage>
        <taxon>Bacteria</taxon>
        <taxon>Candidatus Wildermuthiibacteriota</taxon>
    </lineage>
</organism>
<dbReference type="Pfam" id="PF11814">
    <property type="entry name" value="DUF3335"/>
    <property type="match status" value="1"/>
</dbReference>
<reference evidence="1 2" key="1">
    <citation type="journal article" date="2016" name="Nat. Commun.">
        <title>Thousands of microbial genomes shed light on interconnected biogeochemical processes in an aquifer system.</title>
        <authorList>
            <person name="Anantharaman K."/>
            <person name="Brown C.T."/>
            <person name="Hug L.A."/>
            <person name="Sharon I."/>
            <person name="Castelle C.J."/>
            <person name="Probst A.J."/>
            <person name="Thomas B.C."/>
            <person name="Singh A."/>
            <person name="Wilkins M.J."/>
            <person name="Karaoz U."/>
            <person name="Brodie E.L."/>
            <person name="Williams K.H."/>
            <person name="Hubbard S.S."/>
            <person name="Banfield J.F."/>
        </authorList>
    </citation>
    <scope>NUCLEOTIDE SEQUENCE [LARGE SCALE GENOMIC DNA]</scope>
</reference>
<gene>
    <name evidence="1" type="ORF">A2843_01360</name>
</gene>
<accession>A0A1G2QX88</accession>
<dbReference type="Proteomes" id="UP000178170">
    <property type="component" value="Unassembled WGS sequence"/>
</dbReference>
<dbReference type="InterPro" id="IPR021770">
    <property type="entry name" value="DUF3335"/>
</dbReference>
<evidence type="ECO:0000313" key="1">
    <source>
        <dbReference type="EMBL" id="OHA64461.1"/>
    </source>
</evidence>
<comment type="caution">
    <text evidence="1">The sequence shown here is derived from an EMBL/GenBank/DDBJ whole genome shotgun (WGS) entry which is preliminary data.</text>
</comment>
<protein>
    <recommendedName>
        <fullName evidence="3">Peptidase C39-like domain-containing protein</fullName>
    </recommendedName>
</protein>
<evidence type="ECO:0000313" key="2">
    <source>
        <dbReference type="Proteomes" id="UP000178170"/>
    </source>
</evidence>
<dbReference type="EMBL" id="MHTS01000015">
    <property type="protein sequence ID" value="OHA64461.1"/>
    <property type="molecule type" value="Genomic_DNA"/>
</dbReference>
<evidence type="ECO:0008006" key="3">
    <source>
        <dbReference type="Google" id="ProtNLM"/>
    </source>
</evidence>
<dbReference type="AlphaFoldDB" id="A0A1G2QX88"/>
<sequence length="218" mass="25553">MIKLKIPFYPNLKDDLHCFQASLKMALSVLAPSTQYSYATLDSITGHKRGRVTWDIKTLLWLAEHGFYVKKVSILDYRAFAKLGARYLKYYWRPDVYEFQKSFSDLHRERWRVEKLVKTKNVELINKRPTLAMLEKHLASGWLAIIHIDVSRFDRTKKYSPHSIIITAINSASVFFHDPGFPAEINRRVGRKRFSEVLSDGELILIRAFKRPYRAAVF</sequence>
<proteinExistence type="predicted"/>
<name>A0A1G2QX88_9BACT</name>